<dbReference type="GO" id="GO:0006432">
    <property type="term" value="P:phenylalanyl-tRNA aminoacylation"/>
    <property type="evidence" value="ECO:0007669"/>
    <property type="project" value="UniProtKB-UniRule"/>
</dbReference>
<evidence type="ECO:0000256" key="2">
    <source>
        <dbReference type="ARBA" id="ARBA00008653"/>
    </source>
</evidence>
<evidence type="ECO:0000313" key="21">
    <source>
        <dbReference type="Proteomes" id="UP000002415"/>
    </source>
</evidence>
<reference evidence="20 21" key="2">
    <citation type="journal article" date="2009" name="Proc. Natl. Acad. Sci. U.S.A.">
        <title>On the chimeric nature, thermophilic origin, and phylogenetic placement of the Thermotogales.</title>
        <authorList>
            <person name="Zhaxybayeva O."/>
            <person name="Swithers K.S."/>
            <person name="Lapierre P."/>
            <person name="Fournier G.P."/>
            <person name="Bickhart D.M."/>
            <person name="DeBoy R.T."/>
            <person name="Nelson K.E."/>
            <person name="Nesbo C.L."/>
            <person name="Doolittle W.F."/>
            <person name="Gogarten J.P."/>
            <person name="Noll K.M."/>
        </authorList>
    </citation>
    <scope>NUCLEOTIDE SEQUENCE [LARGE SCALE GENOMIC DNA]</scope>
    <source>
        <strain evidence="21">ATCC 35602 / DSM 5306 / Rt17-B1</strain>
    </source>
</reference>
<dbReference type="SUPFAM" id="SSF55681">
    <property type="entry name" value="Class II aaRS and biotin synthetases"/>
    <property type="match status" value="1"/>
</dbReference>
<dbReference type="Pfam" id="PF17759">
    <property type="entry name" value="tRNA_synthFbeta"/>
    <property type="match status" value="1"/>
</dbReference>
<dbReference type="EC" id="6.1.1.20" evidence="15"/>
<dbReference type="HOGENOM" id="CLU_016891_0_0_0"/>
<dbReference type="InterPro" id="IPR009061">
    <property type="entry name" value="DNA-bd_dom_put_sf"/>
</dbReference>
<dbReference type="SUPFAM" id="SSF50249">
    <property type="entry name" value="Nucleic acid-binding proteins"/>
    <property type="match status" value="1"/>
</dbReference>
<feature type="domain" description="TRNA-binding" evidence="17">
    <location>
        <begin position="37"/>
        <end position="145"/>
    </location>
</feature>
<dbReference type="OrthoDB" id="9805455at2"/>
<evidence type="ECO:0000259" key="19">
    <source>
        <dbReference type="PROSITE" id="PS51483"/>
    </source>
</evidence>
<dbReference type="Pfam" id="PF03483">
    <property type="entry name" value="B3_4"/>
    <property type="match status" value="1"/>
</dbReference>
<keyword evidence="10 15" id="KW-0460">Magnesium</keyword>
<evidence type="ECO:0000256" key="12">
    <source>
        <dbReference type="ARBA" id="ARBA00022917"/>
    </source>
</evidence>
<dbReference type="FunFam" id="3.50.40.10:FF:000001">
    <property type="entry name" value="Phenylalanine--tRNA ligase beta subunit"/>
    <property type="match status" value="1"/>
</dbReference>
<dbReference type="EMBL" id="CP000771">
    <property type="protein sequence ID" value="ABS60782.1"/>
    <property type="molecule type" value="Genomic_DNA"/>
</dbReference>
<dbReference type="InterPro" id="IPR045060">
    <property type="entry name" value="Phe-tRNA-ligase_IIc_bsu"/>
</dbReference>
<feature type="domain" description="B5" evidence="19">
    <location>
        <begin position="394"/>
        <end position="468"/>
    </location>
</feature>
<dbReference type="InterPro" id="IPR004532">
    <property type="entry name" value="Phe-tRNA-ligase_IIc_bsu_bact"/>
</dbReference>
<keyword evidence="4 15" id="KW-0963">Cytoplasm</keyword>
<dbReference type="GO" id="GO:0000049">
    <property type="term" value="F:tRNA binding"/>
    <property type="evidence" value="ECO:0007669"/>
    <property type="project" value="UniProtKB-UniRule"/>
</dbReference>
<dbReference type="InterPro" id="IPR041616">
    <property type="entry name" value="PheRS_beta_core"/>
</dbReference>
<evidence type="ECO:0000256" key="1">
    <source>
        <dbReference type="ARBA" id="ARBA00004496"/>
    </source>
</evidence>
<comment type="cofactor">
    <cofactor evidence="15">
        <name>Mg(2+)</name>
        <dbReference type="ChEBI" id="CHEBI:18420"/>
    </cofactor>
    <text evidence="15">Binds 2 magnesium ions per tetramer.</text>
</comment>
<keyword evidence="6 15" id="KW-0436">Ligase</keyword>
<evidence type="ECO:0000256" key="6">
    <source>
        <dbReference type="ARBA" id="ARBA00022598"/>
    </source>
</evidence>
<dbReference type="Proteomes" id="UP000002415">
    <property type="component" value="Chromosome"/>
</dbReference>
<dbReference type="Pfam" id="PF03147">
    <property type="entry name" value="FDX-ACB"/>
    <property type="match status" value="1"/>
</dbReference>
<evidence type="ECO:0000256" key="5">
    <source>
        <dbReference type="ARBA" id="ARBA00022555"/>
    </source>
</evidence>
<dbReference type="PROSITE" id="PS51447">
    <property type="entry name" value="FDX_ACB"/>
    <property type="match status" value="1"/>
</dbReference>
<dbReference type="Gene3D" id="3.50.40.10">
    <property type="entry name" value="Phenylalanyl-trna Synthetase, Chain B, domain 3"/>
    <property type="match status" value="1"/>
</dbReference>
<keyword evidence="21" id="KW-1185">Reference proteome</keyword>
<dbReference type="SMART" id="SM00896">
    <property type="entry name" value="FDX-ACB"/>
    <property type="match status" value="1"/>
</dbReference>
<dbReference type="Pfam" id="PF03484">
    <property type="entry name" value="B5"/>
    <property type="match status" value="1"/>
</dbReference>
<evidence type="ECO:0000256" key="16">
    <source>
        <dbReference type="PROSITE-ProRule" id="PRU00209"/>
    </source>
</evidence>
<evidence type="ECO:0000256" key="9">
    <source>
        <dbReference type="ARBA" id="ARBA00022840"/>
    </source>
</evidence>
<dbReference type="eggNOG" id="COG0072">
    <property type="taxonomic scope" value="Bacteria"/>
</dbReference>
<comment type="subunit">
    <text evidence="3 15">Tetramer of two alpha and two beta subunits.</text>
</comment>
<dbReference type="AlphaFoldDB" id="A7HLJ9"/>
<dbReference type="SUPFAM" id="SSF56037">
    <property type="entry name" value="PheT/TilS domain"/>
    <property type="match status" value="1"/>
</dbReference>
<evidence type="ECO:0000256" key="10">
    <source>
        <dbReference type="ARBA" id="ARBA00022842"/>
    </source>
</evidence>
<dbReference type="SMART" id="SM00873">
    <property type="entry name" value="B3_4"/>
    <property type="match status" value="1"/>
</dbReference>
<evidence type="ECO:0000259" key="18">
    <source>
        <dbReference type="PROSITE" id="PS51447"/>
    </source>
</evidence>
<dbReference type="SMART" id="SM00874">
    <property type="entry name" value="B5"/>
    <property type="match status" value="1"/>
</dbReference>
<dbReference type="RefSeq" id="WP_011994097.1">
    <property type="nucleotide sequence ID" value="NC_009718.1"/>
</dbReference>
<dbReference type="PROSITE" id="PS50886">
    <property type="entry name" value="TRBD"/>
    <property type="match status" value="1"/>
</dbReference>
<dbReference type="Gene3D" id="2.40.50.140">
    <property type="entry name" value="Nucleic acid-binding proteins"/>
    <property type="match status" value="1"/>
</dbReference>
<keyword evidence="12 15" id="KW-0648">Protein biosynthesis</keyword>
<evidence type="ECO:0000256" key="15">
    <source>
        <dbReference type="HAMAP-Rule" id="MF_00283"/>
    </source>
</evidence>
<dbReference type="InterPro" id="IPR005147">
    <property type="entry name" value="tRNA_synthase_B5-dom"/>
</dbReference>
<feature type="domain" description="FDX-ACB" evidence="18">
    <location>
        <begin position="690"/>
        <end position="779"/>
    </location>
</feature>
<evidence type="ECO:0000313" key="20">
    <source>
        <dbReference type="EMBL" id="ABS60782.1"/>
    </source>
</evidence>
<comment type="similarity">
    <text evidence="2 15">Belongs to the phenylalanyl-tRNA synthetase beta subunit family. Type 1 subfamily.</text>
</comment>
<dbReference type="GO" id="GO:0005524">
    <property type="term" value="F:ATP binding"/>
    <property type="evidence" value="ECO:0007669"/>
    <property type="project" value="UniProtKB-UniRule"/>
</dbReference>
<dbReference type="InterPro" id="IPR005121">
    <property type="entry name" value="Fdx_antiC-bd"/>
</dbReference>
<keyword evidence="7 15" id="KW-0479">Metal-binding</keyword>
<sequence length="780" mass="88732">MRISLEWLNEYIDVSREEVLEKLPKLGFDIDDNGPVFPINGPIVIGKIEKVEKHPNAEKLVICTVNIGSEHRTILTADVSVQTGKYVYVALEGAKLANGVEIQKREMRGIFSEGMLCSLEELGLEEKSEHVYTTDEELPLGEDVIRLLGLSDWYIEMEITPNRPDCLSYFGVTRELSAGLKRTPRFPIPSVKAAGNSKVDIEIKTDGCWRYTARVINNVKVKPSPMWLQKRLIASGLRPINNIVDITNYVMLETGHPVHAFDLSKLAGRIVVKDANPGEKMLLLDGKTYEFSGGEVLITDGEKLLALGGIMGGEESGISETTTDVLLEVAMFDPVRIRRTSRKLSVSSDSSYRFERGVDFDDALYVIERLSELIQKLADGEPSAEIVDVWKKKLQQKVIFVPKHFPKKVIGIEVKHIGEYIEPLGFEVEETKDGYQVYVPSFRYFDVSIPEDIMEEVGRIHGYDNIHAEPPRMLAIEKGRSQIQKLRYELKQLLTSFGFNEANTLSFTSSKLIEKFEINGKGLPVSNPIISDFDTMRPSILYGLLESLSYNYKRQIKDIRLFEIGKIFNLKNGKPFEEEALAFVATGRESVNDYTDKRNVSFYTFKGVIDEILLRFGIKAQFEKYSKKGFIPTRCALIKTHGKDIGFIGMLEPEIADKLYDVKDEIYVAEIYLEKIYESAKTQKTYKAIPQFPYIRRDVSYLIPIGQEIAGILEIYKSNPLVEEVGIDDIYRQVGEGYYSVTIYAKFRHPERTLSDEEVDIAIEDIKKQIKEKFEVNPRF</sequence>
<comment type="subcellular location">
    <subcellularLocation>
        <location evidence="1 15">Cytoplasm</location>
    </subcellularLocation>
</comment>
<dbReference type="InterPro" id="IPR045864">
    <property type="entry name" value="aa-tRNA-synth_II/BPL/LPL"/>
</dbReference>
<dbReference type="GO" id="GO:0000287">
    <property type="term" value="F:magnesium ion binding"/>
    <property type="evidence" value="ECO:0007669"/>
    <property type="project" value="UniProtKB-UniRule"/>
</dbReference>
<accession>A7HLJ9</accession>
<dbReference type="Gene3D" id="3.30.930.10">
    <property type="entry name" value="Bira Bifunctional Protein, Domain 2"/>
    <property type="match status" value="1"/>
</dbReference>
<evidence type="ECO:0000256" key="8">
    <source>
        <dbReference type="ARBA" id="ARBA00022741"/>
    </source>
</evidence>
<feature type="binding site" evidence="15">
    <location>
        <position position="456"/>
    </location>
    <ligand>
        <name>Mg(2+)</name>
        <dbReference type="ChEBI" id="CHEBI:18420"/>
        <note>shared with alpha subunit</note>
    </ligand>
</feature>
<dbReference type="Gene3D" id="3.30.56.10">
    <property type="match status" value="2"/>
</dbReference>
<comment type="catalytic activity">
    <reaction evidence="14 15">
        <text>tRNA(Phe) + L-phenylalanine + ATP = L-phenylalanyl-tRNA(Phe) + AMP + diphosphate + H(+)</text>
        <dbReference type="Rhea" id="RHEA:19413"/>
        <dbReference type="Rhea" id="RHEA-COMP:9668"/>
        <dbReference type="Rhea" id="RHEA-COMP:9699"/>
        <dbReference type="ChEBI" id="CHEBI:15378"/>
        <dbReference type="ChEBI" id="CHEBI:30616"/>
        <dbReference type="ChEBI" id="CHEBI:33019"/>
        <dbReference type="ChEBI" id="CHEBI:58095"/>
        <dbReference type="ChEBI" id="CHEBI:78442"/>
        <dbReference type="ChEBI" id="CHEBI:78531"/>
        <dbReference type="ChEBI" id="CHEBI:456215"/>
        <dbReference type="EC" id="6.1.1.20"/>
    </reaction>
</comment>
<organism evidence="20 21">
    <name type="scientific">Fervidobacterium nodosum (strain ATCC 35602 / DSM 5306 / Rt17-B1)</name>
    <dbReference type="NCBI Taxonomy" id="381764"/>
    <lineage>
        <taxon>Bacteria</taxon>
        <taxon>Thermotogati</taxon>
        <taxon>Thermotogota</taxon>
        <taxon>Thermotogae</taxon>
        <taxon>Thermotogales</taxon>
        <taxon>Fervidobacteriaceae</taxon>
        <taxon>Fervidobacterium</taxon>
    </lineage>
</organism>
<name>A7HLJ9_FERNB</name>
<keyword evidence="13 15" id="KW-0030">Aminoacyl-tRNA synthetase</keyword>
<dbReference type="CDD" id="cd02796">
    <property type="entry name" value="tRNA_bind_bactPheRS"/>
    <property type="match status" value="1"/>
</dbReference>
<dbReference type="PANTHER" id="PTHR10947:SF0">
    <property type="entry name" value="PHENYLALANINE--TRNA LIGASE BETA SUBUNIT"/>
    <property type="match status" value="1"/>
</dbReference>
<dbReference type="PANTHER" id="PTHR10947">
    <property type="entry name" value="PHENYLALANYL-TRNA SYNTHETASE BETA CHAIN AND LEUCINE-RICH REPEAT-CONTAINING PROTEIN 47"/>
    <property type="match status" value="1"/>
</dbReference>
<dbReference type="InterPro" id="IPR002547">
    <property type="entry name" value="tRNA-bd_dom"/>
</dbReference>
<evidence type="ECO:0000256" key="4">
    <source>
        <dbReference type="ARBA" id="ARBA00022490"/>
    </source>
</evidence>
<dbReference type="InterPro" id="IPR005146">
    <property type="entry name" value="B3/B4_tRNA-bd"/>
</dbReference>
<feature type="binding site" evidence="15">
    <location>
        <position position="446"/>
    </location>
    <ligand>
        <name>Mg(2+)</name>
        <dbReference type="ChEBI" id="CHEBI:18420"/>
        <note>shared with alpha subunit</note>
    </ligand>
</feature>
<evidence type="ECO:0000256" key="14">
    <source>
        <dbReference type="ARBA" id="ARBA00049255"/>
    </source>
</evidence>
<evidence type="ECO:0000259" key="17">
    <source>
        <dbReference type="PROSITE" id="PS50886"/>
    </source>
</evidence>
<dbReference type="InterPro" id="IPR033714">
    <property type="entry name" value="tRNA_bind_bactPheRS"/>
</dbReference>
<dbReference type="InterPro" id="IPR036690">
    <property type="entry name" value="Fdx_antiC-bd_sf"/>
</dbReference>
<keyword evidence="11 16" id="KW-0694">RNA-binding</keyword>
<keyword evidence="8 15" id="KW-0547">Nucleotide-binding</keyword>
<proteinExistence type="inferred from homology"/>
<dbReference type="KEGG" id="fno:Fnod_0932"/>
<dbReference type="Gene3D" id="3.30.70.380">
    <property type="entry name" value="Ferrodoxin-fold anticodon-binding domain"/>
    <property type="match status" value="1"/>
</dbReference>
<keyword evidence="5 16" id="KW-0820">tRNA-binding</keyword>
<protein>
    <recommendedName>
        <fullName evidence="15">Phenylalanine--tRNA ligase beta subunit</fullName>
        <ecNumber evidence="15">6.1.1.20</ecNumber>
    </recommendedName>
    <alternativeName>
        <fullName evidence="15">Phenylalanyl-tRNA synthetase beta subunit</fullName>
        <shortName evidence="15">PheRS</shortName>
    </alternativeName>
</protein>
<feature type="binding site" evidence="15">
    <location>
        <position position="452"/>
    </location>
    <ligand>
        <name>Mg(2+)</name>
        <dbReference type="ChEBI" id="CHEBI:18420"/>
        <note>shared with alpha subunit</note>
    </ligand>
</feature>
<dbReference type="CDD" id="cd00769">
    <property type="entry name" value="PheRS_beta_core"/>
    <property type="match status" value="1"/>
</dbReference>
<dbReference type="PROSITE" id="PS51483">
    <property type="entry name" value="B5"/>
    <property type="match status" value="1"/>
</dbReference>
<dbReference type="NCBIfam" id="TIGR00472">
    <property type="entry name" value="pheT_bact"/>
    <property type="match status" value="1"/>
</dbReference>
<evidence type="ECO:0000256" key="13">
    <source>
        <dbReference type="ARBA" id="ARBA00023146"/>
    </source>
</evidence>
<dbReference type="SUPFAM" id="SSF46955">
    <property type="entry name" value="Putative DNA-binding domain"/>
    <property type="match status" value="1"/>
</dbReference>
<dbReference type="SUPFAM" id="SSF54991">
    <property type="entry name" value="Anticodon-binding domain of PheRS"/>
    <property type="match status" value="1"/>
</dbReference>
<reference evidence="20 21" key="1">
    <citation type="submission" date="2007-07" db="EMBL/GenBank/DDBJ databases">
        <title>Complete sequence of Fervidobacterium nodosum Rt17-B1.</title>
        <authorList>
            <consortium name="US DOE Joint Genome Institute"/>
            <person name="Copeland A."/>
            <person name="Lucas S."/>
            <person name="Lapidus A."/>
            <person name="Barry K."/>
            <person name="Glavina del Rio T."/>
            <person name="Dalin E."/>
            <person name="Tice H."/>
            <person name="Pitluck S."/>
            <person name="Saunders E."/>
            <person name="Brettin T."/>
            <person name="Bruce D."/>
            <person name="Detter J.C."/>
            <person name="Han C."/>
            <person name="Schmutz J."/>
            <person name="Larimer F."/>
            <person name="Land M."/>
            <person name="Hauser L."/>
            <person name="Kyrpides N."/>
            <person name="Mikhailova N."/>
            <person name="Nelson K."/>
            <person name="Gogarten J.P."/>
            <person name="Noll K."/>
            <person name="Richardson P."/>
        </authorList>
    </citation>
    <scope>NUCLEOTIDE SEQUENCE [LARGE SCALE GENOMIC DNA]</scope>
    <source>
        <strain evidence="21">ATCC 35602 / DSM 5306 / Rt17-B1</strain>
    </source>
</reference>
<dbReference type="InterPro" id="IPR012340">
    <property type="entry name" value="NA-bd_OB-fold"/>
</dbReference>
<dbReference type="GO" id="GO:0004826">
    <property type="term" value="F:phenylalanine-tRNA ligase activity"/>
    <property type="evidence" value="ECO:0007669"/>
    <property type="project" value="UniProtKB-UniRule"/>
</dbReference>
<evidence type="ECO:0000256" key="11">
    <source>
        <dbReference type="ARBA" id="ARBA00022884"/>
    </source>
</evidence>
<keyword evidence="9 15" id="KW-0067">ATP-binding</keyword>
<dbReference type="HAMAP" id="MF_00283">
    <property type="entry name" value="Phe_tRNA_synth_beta1"/>
    <property type="match status" value="1"/>
</dbReference>
<evidence type="ECO:0000256" key="7">
    <source>
        <dbReference type="ARBA" id="ARBA00022723"/>
    </source>
</evidence>
<feature type="binding site" evidence="15">
    <location>
        <position position="455"/>
    </location>
    <ligand>
        <name>Mg(2+)</name>
        <dbReference type="ChEBI" id="CHEBI:18420"/>
        <note>shared with alpha subunit</note>
    </ligand>
</feature>
<dbReference type="InterPro" id="IPR020825">
    <property type="entry name" value="Phe-tRNA_synthase-like_B3/B4"/>
</dbReference>
<evidence type="ECO:0000256" key="3">
    <source>
        <dbReference type="ARBA" id="ARBA00011209"/>
    </source>
</evidence>
<dbReference type="GO" id="GO:0009328">
    <property type="term" value="C:phenylalanine-tRNA ligase complex"/>
    <property type="evidence" value="ECO:0007669"/>
    <property type="project" value="TreeGrafter"/>
</dbReference>
<dbReference type="Pfam" id="PF01588">
    <property type="entry name" value="tRNA_bind"/>
    <property type="match status" value="1"/>
</dbReference>
<gene>
    <name evidence="15" type="primary">pheT</name>
    <name evidence="20" type="ordered locus">Fnod_0932</name>
</gene>
<dbReference type="STRING" id="381764.Fnod_0932"/>